<evidence type="ECO:0000313" key="1">
    <source>
        <dbReference type="EMBL" id="CAJ0698458.1"/>
    </source>
</evidence>
<accession>A0AAD2ES39</accession>
<evidence type="ECO:0000313" key="2">
    <source>
        <dbReference type="Proteomes" id="UP001190002"/>
    </source>
</evidence>
<proteinExistence type="predicted"/>
<gene>
    <name evidence="1" type="ORF">R77591_04987</name>
</gene>
<reference evidence="1" key="1">
    <citation type="submission" date="2023-07" db="EMBL/GenBank/DDBJ databases">
        <authorList>
            <person name="Peeters C."/>
        </authorList>
    </citation>
    <scope>NUCLEOTIDE SEQUENCE</scope>
    <source>
        <strain evidence="1">R-77591</strain>
    </source>
</reference>
<protein>
    <submittedName>
        <fullName evidence="1">Uncharacterized protein</fullName>
    </submittedName>
</protein>
<name>A0AAD2ES39_9RALS</name>
<sequence>MLAAVVAQGFRRFERSLHAANERLPVEVAAHGSNLSFGGEEQTFGTPDSPMPIGAQLETLTSLVLAPGVTRHTCQIAQVELAGLVVR</sequence>
<organism evidence="1 2">
    <name type="scientific">Ralstonia mannitolilytica</name>
    <dbReference type="NCBI Taxonomy" id="105219"/>
    <lineage>
        <taxon>Bacteria</taxon>
        <taxon>Pseudomonadati</taxon>
        <taxon>Pseudomonadota</taxon>
        <taxon>Betaproteobacteria</taxon>
        <taxon>Burkholderiales</taxon>
        <taxon>Burkholderiaceae</taxon>
        <taxon>Ralstonia</taxon>
    </lineage>
</organism>
<dbReference type="Proteomes" id="UP001190002">
    <property type="component" value="Unassembled WGS sequence"/>
</dbReference>
<dbReference type="AlphaFoldDB" id="A0AAD2ES39"/>
<dbReference type="EMBL" id="CATVXE010000062">
    <property type="protein sequence ID" value="CAJ0698458.1"/>
    <property type="molecule type" value="Genomic_DNA"/>
</dbReference>
<comment type="caution">
    <text evidence="1">The sequence shown here is derived from an EMBL/GenBank/DDBJ whole genome shotgun (WGS) entry which is preliminary data.</text>
</comment>